<gene>
    <name evidence="1" type="ORF">DERYTH_LOCUS23169</name>
</gene>
<sequence length="150" mass="18580">KTKKQNDNWDNICEKVESWSTKSTDDKEESFETTLPTVEFDNQFSVLELKFYTRYEEYVEDVRRKDTEKYEKFKMYFSFLDAYIRSYHNLFHDAIWYYRKAGAFDLLLWRRKQYEEDFEYTIGVLNKNFSYIYLLSYDDLLEYAENNLVF</sequence>
<name>A0A9N9JVY7_9GLOM</name>
<dbReference type="EMBL" id="CAJVPY010034426">
    <property type="protein sequence ID" value="CAG8799975.1"/>
    <property type="molecule type" value="Genomic_DNA"/>
</dbReference>
<protein>
    <submittedName>
        <fullName evidence="1">14366_t:CDS:1</fullName>
    </submittedName>
</protein>
<dbReference type="Proteomes" id="UP000789405">
    <property type="component" value="Unassembled WGS sequence"/>
</dbReference>
<keyword evidence="2" id="KW-1185">Reference proteome</keyword>
<evidence type="ECO:0000313" key="1">
    <source>
        <dbReference type="EMBL" id="CAG8799975.1"/>
    </source>
</evidence>
<organism evidence="1 2">
    <name type="scientific">Dentiscutata erythropus</name>
    <dbReference type="NCBI Taxonomy" id="1348616"/>
    <lineage>
        <taxon>Eukaryota</taxon>
        <taxon>Fungi</taxon>
        <taxon>Fungi incertae sedis</taxon>
        <taxon>Mucoromycota</taxon>
        <taxon>Glomeromycotina</taxon>
        <taxon>Glomeromycetes</taxon>
        <taxon>Diversisporales</taxon>
        <taxon>Gigasporaceae</taxon>
        <taxon>Dentiscutata</taxon>
    </lineage>
</organism>
<proteinExistence type="predicted"/>
<reference evidence="1" key="1">
    <citation type="submission" date="2021-06" db="EMBL/GenBank/DDBJ databases">
        <authorList>
            <person name="Kallberg Y."/>
            <person name="Tangrot J."/>
            <person name="Rosling A."/>
        </authorList>
    </citation>
    <scope>NUCLEOTIDE SEQUENCE</scope>
    <source>
        <strain evidence="1">MA453B</strain>
    </source>
</reference>
<dbReference type="AlphaFoldDB" id="A0A9N9JVY7"/>
<comment type="caution">
    <text evidence="1">The sequence shown here is derived from an EMBL/GenBank/DDBJ whole genome shotgun (WGS) entry which is preliminary data.</text>
</comment>
<accession>A0A9N9JVY7</accession>
<feature type="non-terminal residue" evidence="1">
    <location>
        <position position="1"/>
    </location>
</feature>
<evidence type="ECO:0000313" key="2">
    <source>
        <dbReference type="Proteomes" id="UP000789405"/>
    </source>
</evidence>